<gene>
    <name evidence="1" type="ORF">BcepSauron_385</name>
</gene>
<evidence type="ECO:0000313" key="2">
    <source>
        <dbReference type="Proteomes" id="UP000301424"/>
    </source>
</evidence>
<keyword evidence="2" id="KW-1185">Reference proteome</keyword>
<dbReference type="Proteomes" id="UP000301424">
    <property type="component" value="Segment"/>
</dbReference>
<reference evidence="1 2" key="1">
    <citation type="submission" date="2019-02" db="EMBL/GenBank/DDBJ databases">
        <title>Complete genome sequence of Burkholderia cenocepacia phage BcepSauron.</title>
        <authorList>
            <person name="Park K."/>
            <person name="Gonzalez C."/>
            <person name="Liu M."/>
            <person name="Gill J."/>
        </authorList>
    </citation>
    <scope>NUCLEOTIDE SEQUENCE [LARGE SCALE GENOMIC DNA]</scope>
</reference>
<evidence type="ECO:0000313" key="1">
    <source>
        <dbReference type="EMBL" id="QBQ74765.1"/>
    </source>
</evidence>
<dbReference type="EMBL" id="MK552141">
    <property type="protein sequence ID" value="QBQ74765.1"/>
    <property type="molecule type" value="Genomic_DNA"/>
</dbReference>
<protein>
    <submittedName>
        <fullName evidence="1">Uncharacterized protein</fullName>
    </submittedName>
</protein>
<accession>A0A482MM60</accession>
<proteinExistence type="predicted"/>
<organism evidence="1 2">
    <name type="scientific">Burkholderia phage BcepSauron</name>
    <dbReference type="NCBI Taxonomy" id="2530033"/>
    <lineage>
        <taxon>Viruses</taxon>
        <taxon>Duplodnaviria</taxon>
        <taxon>Heunggongvirae</taxon>
        <taxon>Uroviricota</taxon>
        <taxon>Caudoviricetes</taxon>
        <taxon>Sarumanvirus</taxon>
        <taxon>Sarumanvirus bcepsauron</taxon>
    </lineage>
</organism>
<name>A0A482MM60_9CAUD</name>
<sequence>MTACCTERAQYLQDVRAGLGVTDQLRTYDPFVELWEHTIEYGDWNVRKVVHLNFCPSCGAQIKPE</sequence>